<reference evidence="7" key="1">
    <citation type="submission" date="2021-01" db="EMBL/GenBank/DDBJ databases">
        <authorList>
            <person name="Corre E."/>
            <person name="Pelletier E."/>
            <person name="Niang G."/>
            <person name="Scheremetjew M."/>
            <person name="Finn R."/>
            <person name="Kale V."/>
            <person name="Holt S."/>
            <person name="Cochrane G."/>
            <person name="Meng A."/>
            <person name="Brown T."/>
            <person name="Cohen L."/>
        </authorList>
    </citation>
    <scope>NUCLEOTIDE SEQUENCE</scope>
    <source>
        <strain evidence="7">ECT3854</strain>
    </source>
</reference>
<feature type="transmembrane region" description="Helical" evidence="6">
    <location>
        <begin position="281"/>
        <end position="303"/>
    </location>
</feature>
<dbReference type="PROSITE" id="PS51257">
    <property type="entry name" value="PROKAR_LIPOPROTEIN"/>
    <property type="match status" value="1"/>
</dbReference>
<keyword evidence="6" id="KW-0732">Signal</keyword>
<protein>
    <recommendedName>
        <fullName evidence="6">GDT1 family protein</fullName>
    </recommendedName>
</protein>
<feature type="transmembrane region" description="Helical" evidence="6">
    <location>
        <begin position="74"/>
        <end position="95"/>
    </location>
</feature>
<name>A0A7S1CXU9_CYCTE</name>
<keyword evidence="3 6" id="KW-0812">Transmembrane</keyword>
<dbReference type="GO" id="GO:0015085">
    <property type="term" value="F:calcium ion transmembrane transporter activity"/>
    <property type="evidence" value="ECO:0007669"/>
    <property type="project" value="TreeGrafter"/>
</dbReference>
<comment type="subcellular location">
    <subcellularLocation>
        <location evidence="1 6">Membrane</location>
        <topology evidence="1 6">Multi-pass membrane protein</topology>
    </subcellularLocation>
</comment>
<dbReference type="Pfam" id="PF01169">
    <property type="entry name" value="GDT1"/>
    <property type="match status" value="2"/>
</dbReference>
<evidence type="ECO:0000256" key="2">
    <source>
        <dbReference type="ARBA" id="ARBA00009190"/>
    </source>
</evidence>
<evidence type="ECO:0000256" key="3">
    <source>
        <dbReference type="ARBA" id="ARBA00022692"/>
    </source>
</evidence>
<comment type="similarity">
    <text evidence="2 6">Belongs to the GDT1 family.</text>
</comment>
<feature type="transmembrane region" description="Helical" evidence="6">
    <location>
        <begin position="310"/>
        <end position="330"/>
    </location>
</feature>
<dbReference type="PANTHER" id="PTHR12608:SF6">
    <property type="entry name" value="PROTEIN PAM71, CHLOROPLASTIC"/>
    <property type="match status" value="1"/>
</dbReference>
<dbReference type="PROSITE" id="PS01214">
    <property type="entry name" value="UPF0016"/>
    <property type="match status" value="1"/>
</dbReference>
<dbReference type="EMBL" id="HBFW01004494">
    <property type="protein sequence ID" value="CAD8931863.1"/>
    <property type="molecule type" value="Transcribed_RNA"/>
</dbReference>
<dbReference type="InterPro" id="IPR049555">
    <property type="entry name" value="GDT1-like_CS"/>
</dbReference>
<evidence type="ECO:0000256" key="4">
    <source>
        <dbReference type="ARBA" id="ARBA00022989"/>
    </source>
</evidence>
<dbReference type="InterPro" id="IPR001727">
    <property type="entry name" value="GDT1-like"/>
</dbReference>
<feature type="transmembrane region" description="Helical" evidence="6">
    <location>
        <begin position="244"/>
        <end position="261"/>
    </location>
</feature>
<dbReference type="PANTHER" id="PTHR12608">
    <property type="entry name" value="TRANSMEMBRANE PROTEIN HTP-1 RELATED"/>
    <property type="match status" value="1"/>
</dbReference>
<feature type="transmembrane region" description="Helical" evidence="6">
    <location>
        <begin position="126"/>
        <end position="148"/>
    </location>
</feature>
<feature type="chain" id="PRO_5031606581" description="GDT1 family protein" evidence="6">
    <location>
        <begin position="25"/>
        <end position="331"/>
    </location>
</feature>
<evidence type="ECO:0000256" key="5">
    <source>
        <dbReference type="ARBA" id="ARBA00023136"/>
    </source>
</evidence>
<dbReference type="AlphaFoldDB" id="A0A7S1CXU9"/>
<feature type="transmembrane region" description="Helical" evidence="6">
    <location>
        <begin position="155"/>
        <end position="179"/>
    </location>
</feature>
<dbReference type="GO" id="GO:0032468">
    <property type="term" value="P:Golgi calcium ion homeostasis"/>
    <property type="evidence" value="ECO:0007669"/>
    <property type="project" value="TreeGrafter"/>
</dbReference>
<keyword evidence="5 6" id="KW-0472">Membrane</keyword>
<sequence>MRVSNRDCYTVFVLSLLSCTYVSSFSHHHPIRRATMSSVEWTCSTSSSRMLGIDGEPSKAESPGSADNKLDSRILLTAGAIAAAGVAAFPSGAFAVTSPDSIAGGAISVASTAASLFDSLTETGFYQAFSLVFLSEIGDKTFFIAGLLAMKTSRVVSYLGSMGALAVMTILSVLIGQIFHAVPAGIAQGIPLDDVAAVLAFAFFGLKTLKEAIEMDSDGSTMDEEFAEAEETVEGSNTVKQSTAWAQIVSTFVLVFAAEFGDRSFLSTIALSAAQNPLSVAGGAVAAHGLATGIAVSGGSYVAKYVSEKVIGLIGGTLFLVFAATTAFGIF</sequence>
<dbReference type="GO" id="GO:0032472">
    <property type="term" value="P:Golgi calcium ion transport"/>
    <property type="evidence" value="ECO:0007669"/>
    <property type="project" value="TreeGrafter"/>
</dbReference>
<keyword evidence="4 6" id="KW-1133">Transmembrane helix</keyword>
<feature type="signal peptide" evidence="6">
    <location>
        <begin position="1"/>
        <end position="24"/>
    </location>
</feature>
<gene>
    <name evidence="7" type="ORF">CTEN0397_LOCUS2886</name>
</gene>
<proteinExistence type="inferred from homology"/>
<dbReference type="GO" id="GO:0016020">
    <property type="term" value="C:membrane"/>
    <property type="evidence" value="ECO:0007669"/>
    <property type="project" value="UniProtKB-SubCell"/>
</dbReference>
<feature type="transmembrane region" description="Helical" evidence="6">
    <location>
        <begin position="185"/>
        <end position="206"/>
    </location>
</feature>
<evidence type="ECO:0000313" key="7">
    <source>
        <dbReference type="EMBL" id="CAD8931863.1"/>
    </source>
</evidence>
<evidence type="ECO:0000256" key="6">
    <source>
        <dbReference type="RuleBase" id="RU365102"/>
    </source>
</evidence>
<dbReference type="GO" id="GO:0005794">
    <property type="term" value="C:Golgi apparatus"/>
    <property type="evidence" value="ECO:0007669"/>
    <property type="project" value="TreeGrafter"/>
</dbReference>
<accession>A0A7S1CXU9</accession>
<organism evidence="7">
    <name type="scientific">Cyclophora tenuis</name>
    <name type="common">Marine diatom</name>
    <dbReference type="NCBI Taxonomy" id="216820"/>
    <lineage>
        <taxon>Eukaryota</taxon>
        <taxon>Sar</taxon>
        <taxon>Stramenopiles</taxon>
        <taxon>Ochrophyta</taxon>
        <taxon>Bacillariophyta</taxon>
        <taxon>Fragilariophyceae</taxon>
        <taxon>Fragilariophycidae</taxon>
        <taxon>Cyclophorales</taxon>
        <taxon>Cyclophoraceae</taxon>
        <taxon>Cyclophora</taxon>
    </lineage>
</organism>
<evidence type="ECO:0000256" key="1">
    <source>
        <dbReference type="ARBA" id="ARBA00004141"/>
    </source>
</evidence>
<dbReference type="GO" id="GO:0005384">
    <property type="term" value="F:manganese ion transmembrane transporter activity"/>
    <property type="evidence" value="ECO:0007669"/>
    <property type="project" value="TreeGrafter"/>
</dbReference>